<dbReference type="InterPro" id="IPR011663">
    <property type="entry name" value="UTRA"/>
</dbReference>
<dbReference type="PROSITE" id="PS50949">
    <property type="entry name" value="HTH_GNTR"/>
    <property type="match status" value="1"/>
</dbReference>
<evidence type="ECO:0000313" key="6">
    <source>
        <dbReference type="Proteomes" id="UP001059480"/>
    </source>
</evidence>
<reference evidence="5" key="3">
    <citation type="journal article" date="2023" name="Microbiol. Resour. Announc.">
        <title>Draft Genome Sequence of Granulicatella sp. Strain S8, Isolated from a Marine Fish, Seriola quinqueradiata.</title>
        <authorList>
            <person name="Lee M."/>
            <person name="Farooq A."/>
            <person name="Jeong J.B."/>
            <person name="Jung M.Y."/>
        </authorList>
    </citation>
    <scope>NUCLEOTIDE SEQUENCE</scope>
    <source>
        <strain evidence="5">S8</strain>
    </source>
</reference>
<dbReference type="InterPro" id="IPR050679">
    <property type="entry name" value="Bact_HTH_transcr_reg"/>
</dbReference>
<evidence type="ECO:0000313" key="5">
    <source>
        <dbReference type="EMBL" id="MCQ9210190.1"/>
    </source>
</evidence>
<dbReference type="InterPro" id="IPR000524">
    <property type="entry name" value="Tscrpt_reg_HTH_GntR"/>
</dbReference>
<evidence type="ECO:0000256" key="2">
    <source>
        <dbReference type="ARBA" id="ARBA00023125"/>
    </source>
</evidence>
<keyword evidence="6" id="KW-1185">Reference proteome</keyword>
<dbReference type="Gene3D" id="1.10.10.10">
    <property type="entry name" value="Winged helix-like DNA-binding domain superfamily/Winged helix DNA-binding domain"/>
    <property type="match status" value="1"/>
</dbReference>
<dbReference type="InterPro" id="IPR028978">
    <property type="entry name" value="Chorismate_lyase_/UTRA_dom_sf"/>
</dbReference>
<comment type="caution">
    <text evidence="5">The sequence shown here is derived from an EMBL/GenBank/DDBJ whole genome shotgun (WGS) entry which is preliminary data.</text>
</comment>
<evidence type="ECO:0000256" key="1">
    <source>
        <dbReference type="ARBA" id="ARBA00023015"/>
    </source>
</evidence>
<dbReference type="EMBL" id="JANHNZ010000005">
    <property type="protein sequence ID" value="MCQ9210190.1"/>
    <property type="molecule type" value="Genomic_DNA"/>
</dbReference>
<dbReference type="SMART" id="SM00345">
    <property type="entry name" value="HTH_GNTR"/>
    <property type="match status" value="1"/>
</dbReference>
<dbReference type="Gene3D" id="3.40.1410.10">
    <property type="entry name" value="Chorismate lyase-like"/>
    <property type="match status" value="1"/>
</dbReference>
<name>A0ABT1WP20_9LACT</name>
<protein>
    <submittedName>
        <fullName evidence="5">GntR family transcriptional regulator</fullName>
    </submittedName>
</protein>
<dbReference type="Pfam" id="PF00392">
    <property type="entry name" value="GntR"/>
    <property type="match status" value="1"/>
</dbReference>
<reference evidence="5" key="2">
    <citation type="journal article" date="2023" name="Curr. Microbiol.">
        <title>Granulicatella seriolae sp. nov., a Novel Facultative Anaerobe Isolated from Yellowtail Marine Fish.</title>
        <authorList>
            <person name="Lee M."/>
            <person name="Choi Y.J."/>
            <person name="Farooq A."/>
            <person name="Jeong J.B."/>
            <person name="Jung M.Y."/>
        </authorList>
    </citation>
    <scope>NUCLEOTIDE SEQUENCE</scope>
    <source>
        <strain evidence="5">S8</strain>
    </source>
</reference>
<evidence type="ECO:0000259" key="4">
    <source>
        <dbReference type="PROSITE" id="PS50949"/>
    </source>
</evidence>
<dbReference type="InterPro" id="IPR036388">
    <property type="entry name" value="WH-like_DNA-bd_sf"/>
</dbReference>
<dbReference type="RefSeq" id="WP_256945304.1">
    <property type="nucleotide sequence ID" value="NZ_JANHNZ010000005.1"/>
</dbReference>
<proteinExistence type="predicted"/>
<dbReference type="PRINTS" id="PR00035">
    <property type="entry name" value="HTHGNTR"/>
</dbReference>
<dbReference type="PANTHER" id="PTHR44846:SF1">
    <property type="entry name" value="MANNOSYL-D-GLYCERATE TRANSPORT_METABOLISM SYSTEM REPRESSOR MNGR-RELATED"/>
    <property type="match status" value="1"/>
</dbReference>
<dbReference type="SUPFAM" id="SSF64288">
    <property type="entry name" value="Chorismate lyase-like"/>
    <property type="match status" value="1"/>
</dbReference>
<keyword evidence="2" id="KW-0238">DNA-binding</keyword>
<keyword evidence="3" id="KW-0804">Transcription</keyword>
<keyword evidence="1" id="KW-0805">Transcription regulation</keyword>
<dbReference type="CDD" id="cd07377">
    <property type="entry name" value="WHTH_GntR"/>
    <property type="match status" value="1"/>
</dbReference>
<sequence length="257" mass="29958">MEVSEQSPLYSQISVILIDYIKNDAQVHQKMLSEREICRKYNVSRTTVRSALKELEDLGYIYRRHGKGTFVSGLWKERQNLSEGYSFTEQMKELGRTPQTILTTFDYKKANPFVALQLGLEEQEPVIRLRRIRLADDEPMMIETTFLPSQLFPDLTADLVRSKPLYDIFAHDYQQVITYADEEFSAGILEDHEAKTLKVSPRSACLRLKRTTINRENRIIEFTISVARSDQFFYKVRHYSKTQTSNSLDKSHEKGDV</sequence>
<dbReference type="PANTHER" id="PTHR44846">
    <property type="entry name" value="MANNOSYL-D-GLYCERATE TRANSPORT/METABOLISM SYSTEM REPRESSOR MNGR-RELATED"/>
    <property type="match status" value="1"/>
</dbReference>
<evidence type="ECO:0000256" key="3">
    <source>
        <dbReference type="ARBA" id="ARBA00023163"/>
    </source>
</evidence>
<accession>A0ABT1WP20</accession>
<dbReference type="Pfam" id="PF07702">
    <property type="entry name" value="UTRA"/>
    <property type="match status" value="1"/>
</dbReference>
<feature type="domain" description="HTH gntR-type" evidence="4">
    <location>
        <begin position="7"/>
        <end position="74"/>
    </location>
</feature>
<dbReference type="InterPro" id="IPR036390">
    <property type="entry name" value="WH_DNA-bd_sf"/>
</dbReference>
<organism evidence="5 6">
    <name type="scientific">Granulicatella seriolae</name>
    <dbReference type="NCBI Taxonomy" id="2967226"/>
    <lineage>
        <taxon>Bacteria</taxon>
        <taxon>Bacillati</taxon>
        <taxon>Bacillota</taxon>
        <taxon>Bacilli</taxon>
        <taxon>Lactobacillales</taxon>
        <taxon>Carnobacteriaceae</taxon>
        <taxon>Granulicatella</taxon>
    </lineage>
</organism>
<dbReference type="SMART" id="SM00866">
    <property type="entry name" value="UTRA"/>
    <property type="match status" value="1"/>
</dbReference>
<dbReference type="Proteomes" id="UP001059480">
    <property type="component" value="Unassembled WGS sequence"/>
</dbReference>
<dbReference type="SUPFAM" id="SSF46785">
    <property type="entry name" value="Winged helix' DNA-binding domain"/>
    <property type="match status" value="1"/>
</dbReference>
<reference evidence="5" key="1">
    <citation type="submission" date="2022-07" db="EMBL/GenBank/DDBJ databases">
        <authorList>
            <person name="Jung M.-Y."/>
            <person name="Lee M."/>
        </authorList>
    </citation>
    <scope>NUCLEOTIDE SEQUENCE</scope>
    <source>
        <strain evidence="5">S8</strain>
    </source>
</reference>
<gene>
    <name evidence="5" type="ORF">NPA36_06460</name>
</gene>